<evidence type="ECO:0000256" key="2">
    <source>
        <dbReference type="ARBA" id="ARBA00023002"/>
    </source>
</evidence>
<dbReference type="Gene3D" id="3.30.360.10">
    <property type="entry name" value="Dihydrodipicolinate Reductase, domain 2"/>
    <property type="match status" value="1"/>
</dbReference>
<dbReference type="SUPFAM" id="SSF55347">
    <property type="entry name" value="Glyceraldehyde-3-phosphate dehydrogenase-like, C-terminal domain"/>
    <property type="match status" value="1"/>
</dbReference>
<dbReference type="GO" id="GO:0000166">
    <property type="term" value="F:nucleotide binding"/>
    <property type="evidence" value="ECO:0007669"/>
    <property type="project" value="InterPro"/>
</dbReference>
<dbReference type="RefSeq" id="WP_148954224.1">
    <property type="nucleotide sequence ID" value="NZ_VTEG01000009.1"/>
</dbReference>
<gene>
    <name evidence="5" type="ORF">FZC84_13320</name>
</gene>
<dbReference type="GO" id="GO:0016491">
    <property type="term" value="F:oxidoreductase activity"/>
    <property type="evidence" value="ECO:0007669"/>
    <property type="project" value="UniProtKB-KW"/>
</dbReference>
<dbReference type="InterPro" id="IPR036291">
    <property type="entry name" value="NAD(P)-bd_dom_sf"/>
</dbReference>
<feature type="domain" description="Gfo/Idh/MocA-like oxidoreductase N-terminal" evidence="3">
    <location>
        <begin position="5"/>
        <end position="122"/>
    </location>
</feature>
<protein>
    <submittedName>
        <fullName evidence="5">Gfo/Idh/MocA family oxidoreductase</fullName>
    </submittedName>
</protein>
<evidence type="ECO:0000259" key="4">
    <source>
        <dbReference type="Pfam" id="PF22725"/>
    </source>
</evidence>
<reference evidence="5 6" key="1">
    <citation type="submission" date="2019-08" db="EMBL/GenBank/DDBJ databases">
        <title>Bacillus genomes from the desert of Cuatro Cienegas, Coahuila.</title>
        <authorList>
            <person name="Olmedo-Alvarez G."/>
        </authorList>
    </citation>
    <scope>NUCLEOTIDE SEQUENCE [LARGE SCALE GENOMIC DNA]</scope>
    <source>
        <strain evidence="5 6">CH128b_4D</strain>
    </source>
</reference>
<keyword evidence="2" id="KW-0560">Oxidoreductase</keyword>
<evidence type="ECO:0000259" key="3">
    <source>
        <dbReference type="Pfam" id="PF01408"/>
    </source>
</evidence>
<dbReference type="Gene3D" id="3.40.50.720">
    <property type="entry name" value="NAD(P)-binding Rossmann-like Domain"/>
    <property type="match status" value="1"/>
</dbReference>
<evidence type="ECO:0000313" key="6">
    <source>
        <dbReference type="Proteomes" id="UP000325182"/>
    </source>
</evidence>
<feature type="domain" description="GFO/IDH/MocA-like oxidoreductase" evidence="4">
    <location>
        <begin position="132"/>
        <end position="250"/>
    </location>
</feature>
<name>A0A5D4M9R8_9BACI</name>
<accession>A0A5D4M9R8</accession>
<dbReference type="InterPro" id="IPR000683">
    <property type="entry name" value="Gfo/Idh/MocA-like_OxRdtase_N"/>
</dbReference>
<proteinExistence type="inferred from homology"/>
<evidence type="ECO:0000313" key="5">
    <source>
        <dbReference type="EMBL" id="TYR98694.1"/>
    </source>
</evidence>
<dbReference type="AlphaFoldDB" id="A0A5D4M9R8"/>
<dbReference type="EMBL" id="VTEG01000009">
    <property type="protein sequence ID" value="TYR98694.1"/>
    <property type="molecule type" value="Genomic_DNA"/>
</dbReference>
<comment type="caution">
    <text evidence="5">The sequence shown here is derived from an EMBL/GenBank/DDBJ whole genome shotgun (WGS) entry which is preliminary data.</text>
</comment>
<dbReference type="Pfam" id="PF01408">
    <property type="entry name" value="GFO_IDH_MocA"/>
    <property type="match status" value="1"/>
</dbReference>
<dbReference type="SUPFAM" id="SSF51735">
    <property type="entry name" value="NAD(P)-binding Rossmann-fold domains"/>
    <property type="match status" value="1"/>
</dbReference>
<dbReference type="Proteomes" id="UP000325182">
    <property type="component" value="Unassembled WGS sequence"/>
</dbReference>
<sequence length="333" mass="37394">MSVVKWGILSTANIAKKAMIPALKNCENAEITAIASNSGKAEETANEYSIPKAYQSYEELLEDPDIQAVYIPLPNTMHKEWVVKAAEKGKHVLCEKPAALNVKDAEAMSEACRLNNVLFMEAFMYQFHPQHKRVRELIAEGVIGEIRHMRSAFTFKFDFEKNKQNIRLDKNLGGGSIWDVGCYCIHSTKYILGQEPKEVYVNASIHEGFGVDTKAAGILSFENGMTASFECSFEQPMRDFYEISGTKGTIKVPFAFRSDRFVDGEVSIVILDEKGEKKKEVLKGNQYEIQAAHFGHCILNGEKPVYSSEDTIRNIKAIQACYESLKLNSPVRL</sequence>
<dbReference type="Pfam" id="PF22725">
    <property type="entry name" value="GFO_IDH_MocA_C3"/>
    <property type="match status" value="1"/>
</dbReference>
<dbReference type="InterPro" id="IPR050984">
    <property type="entry name" value="Gfo/Idh/MocA_domain"/>
</dbReference>
<comment type="similarity">
    <text evidence="1">Belongs to the Gfo/Idh/MocA family.</text>
</comment>
<organism evidence="5 6">
    <name type="scientific">Rossellomorea vietnamensis</name>
    <dbReference type="NCBI Taxonomy" id="218284"/>
    <lineage>
        <taxon>Bacteria</taxon>
        <taxon>Bacillati</taxon>
        <taxon>Bacillota</taxon>
        <taxon>Bacilli</taxon>
        <taxon>Bacillales</taxon>
        <taxon>Bacillaceae</taxon>
        <taxon>Rossellomorea</taxon>
    </lineage>
</organism>
<dbReference type="PANTHER" id="PTHR22604">
    <property type="entry name" value="OXIDOREDUCTASES"/>
    <property type="match status" value="1"/>
</dbReference>
<dbReference type="PANTHER" id="PTHR22604:SF105">
    <property type="entry name" value="TRANS-1,2-DIHYDROBENZENE-1,2-DIOL DEHYDROGENASE"/>
    <property type="match status" value="1"/>
</dbReference>
<dbReference type="InterPro" id="IPR055170">
    <property type="entry name" value="GFO_IDH_MocA-like_dom"/>
</dbReference>
<evidence type="ECO:0000256" key="1">
    <source>
        <dbReference type="ARBA" id="ARBA00010928"/>
    </source>
</evidence>